<reference evidence="2 3" key="1">
    <citation type="submission" date="2017-11" db="EMBL/GenBank/DDBJ databases">
        <title>Genome-resolved metagenomics identifies genetic mobility, metabolic interactions, and unexpected diversity in perchlorate-reducing communities.</title>
        <authorList>
            <person name="Barnum T.P."/>
            <person name="Figueroa I.A."/>
            <person name="Carlstrom C.I."/>
            <person name="Lucas L.N."/>
            <person name="Engelbrektson A.L."/>
            <person name="Coates J.D."/>
        </authorList>
    </citation>
    <scope>NUCLEOTIDE SEQUENCE [LARGE SCALE GENOMIC DNA]</scope>
    <source>
        <strain evidence="2">BM301</strain>
    </source>
</reference>
<evidence type="ECO:0000313" key="2">
    <source>
        <dbReference type="EMBL" id="PLX60389.1"/>
    </source>
</evidence>
<evidence type="ECO:0000256" key="1">
    <source>
        <dbReference type="SAM" id="Phobius"/>
    </source>
</evidence>
<protein>
    <submittedName>
        <fullName evidence="2">Uncharacterized protein</fullName>
    </submittedName>
</protein>
<comment type="caution">
    <text evidence="2">The sequence shown here is derived from an EMBL/GenBank/DDBJ whole genome shotgun (WGS) entry which is preliminary data.</text>
</comment>
<dbReference type="AlphaFoldDB" id="A0A2N6CTD5"/>
<keyword evidence="1" id="KW-0812">Transmembrane</keyword>
<feature type="transmembrane region" description="Helical" evidence="1">
    <location>
        <begin position="63"/>
        <end position="84"/>
    </location>
</feature>
<dbReference type="EMBL" id="PKUN01000025">
    <property type="protein sequence ID" value="PLX60389.1"/>
    <property type="molecule type" value="Genomic_DNA"/>
</dbReference>
<dbReference type="Proteomes" id="UP000235015">
    <property type="component" value="Unassembled WGS sequence"/>
</dbReference>
<keyword evidence="1" id="KW-1133">Transmembrane helix</keyword>
<gene>
    <name evidence="2" type="ORF">C0630_16500</name>
</gene>
<organism evidence="2 3">
    <name type="scientific">Sedimenticola selenatireducens</name>
    <dbReference type="NCBI Taxonomy" id="191960"/>
    <lineage>
        <taxon>Bacteria</taxon>
        <taxon>Pseudomonadati</taxon>
        <taxon>Pseudomonadota</taxon>
        <taxon>Gammaproteobacteria</taxon>
        <taxon>Chromatiales</taxon>
        <taxon>Sedimenticolaceae</taxon>
        <taxon>Sedimenticola</taxon>
    </lineage>
</organism>
<keyword evidence="1" id="KW-0472">Membrane</keyword>
<sequence>MAFLALWPIASTMGIRLLMTCHTCLTHVIRRSVQRMTRGAFEFPMCFAQWEFSILVVRESGFIPSLFLVALFTLVTQRPLVFIIKGMAISTDY</sequence>
<proteinExistence type="predicted"/>
<accession>A0A2N6CTD5</accession>
<name>A0A2N6CTD5_9GAMM</name>
<evidence type="ECO:0000313" key="3">
    <source>
        <dbReference type="Proteomes" id="UP000235015"/>
    </source>
</evidence>